<gene>
    <name evidence="12" type="ORF">DL762_003542</name>
</gene>
<evidence type="ECO:0000256" key="7">
    <source>
        <dbReference type="ARBA" id="ARBA00022692"/>
    </source>
</evidence>
<dbReference type="PANTHER" id="PTHR12714:SF9">
    <property type="entry name" value="PROTEIN-S-ISOPRENYLCYSTEINE O-METHYLTRANSFERASE"/>
    <property type="match status" value="1"/>
</dbReference>
<evidence type="ECO:0000256" key="3">
    <source>
        <dbReference type="ARBA" id="ARBA00012151"/>
    </source>
</evidence>
<comment type="caution">
    <text evidence="10">Lacks conserved residue(s) required for the propagation of feature annotation.</text>
</comment>
<dbReference type="PANTHER" id="PTHR12714">
    <property type="entry name" value="PROTEIN-S ISOPRENYLCYSTEINE O-METHYLTRANSFERASE"/>
    <property type="match status" value="1"/>
</dbReference>
<keyword evidence="10" id="KW-0256">Endoplasmic reticulum</keyword>
<dbReference type="Gene3D" id="1.20.120.1630">
    <property type="match status" value="1"/>
</dbReference>
<evidence type="ECO:0000256" key="10">
    <source>
        <dbReference type="RuleBase" id="RU362022"/>
    </source>
</evidence>
<comment type="similarity">
    <text evidence="2 10">Belongs to the class VI-like SAM-binding methyltransferase superfamily. Isoprenylcysteine carboxyl methyltransferase family.</text>
</comment>
<proteinExistence type="inferred from homology"/>
<keyword evidence="13" id="KW-1185">Reference proteome</keyword>
<evidence type="ECO:0000256" key="5">
    <source>
        <dbReference type="ARBA" id="ARBA00022679"/>
    </source>
</evidence>
<evidence type="ECO:0000313" key="13">
    <source>
        <dbReference type="Proteomes" id="UP000294003"/>
    </source>
</evidence>
<dbReference type="InterPro" id="IPR007269">
    <property type="entry name" value="ICMT_MeTrfase"/>
</dbReference>
<organism evidence="12 13">
    <name type="scientific">Monosporascus cannonballus</name>
    <dbReference type="NCBI Taxonomy" id="155416"/>
    <lineage>
        <taxon>Eukaryota</taxon>
        <taxon>Fungi</taxon>
        <taxon>Dikarya</taxon>
        <taxon>Ascomycota</taxon>
        <taxon>Pezizomycotina</taxon>
        <taxon>Sordariomycetes</taxon>
        <taxon>Xylariomycetidae</taxon>
        <taxon>Xylariales</taxon>
        <taxon>Xylariales incertae sedis</taxon>
        <taxon>Monosporascus</taxon>
    </lineage>
</organism>
<keyword evidence="5" id="KW-0808">Transferase</keyword>
<dbReference type="Pfam" id="PF04140">
    <property type="entry name" value="ICMT"/>
    <property type="match status" value="1"/>
</dbReference>
<evidence type="ECO:0000256" key="1">
    <source>
        <dbReference type="ARBA" id="ARBA00004141"/>
    </source>
</evidence>
<evidence type="ECO:0000256" key="11">
    <source>
        <dbReference type="SAM" id="MobiDB-lite"/>
    </source>
</evidence>
<feature type="transmembrane region" description="Helical" evidence="10">
    <location>
        <begin position="221"/>
        <end position="244"/>
    </location>
</feature>
<evidence type="ECO:0000256" key="8">
    <source>
        <dbReference type="ARBA" id="ARBA00022989"/>
    </source>
</evidence>
<keyword evidence="4 10" id="KW-0489">Methyltransferase</keyword>
<evidence type="ECO:0000256" key="6">
    <source>
        <dbReference type="ARBA" id="ARBA00022691"/>
    </source>
</evidence>
<evidence type="ECO:0000256" key="4">
    <source>
        <dbReference type="ARBA" id="ARBA00022603"/>
    </source>
</evidence>
<feature type="transmembrane region" description="Helical" evidence="10">
    <location>
        <begin position="127"/>
        <end position="146"/>
    </location>
</feature>
<evidence type="ECO:0000256" key="9">
    <source>
        <dbReference type="ARBA" id="ARBA00023136"/>
    </source>
</evidence>
<sequence>MSTMDDEAWSPPDRNTCPTMTLPSPEMSTGKDSPTSSPPPSTPGLPPLAPLHEHDEEEEVSWAPGFSSRRRSLAHLTAINTRASDKTADNLLPLLSPVAQLREQMTPDKPYFPGQPKSLEGIALRSFCLGAALAVSVISMVLVLALTSSPLWRLPFFAGTLSTFHFLEFWTTAKYNTPAATISAFLLTANWPAYAIAHTAASLECLLTKLLFPNWSWAPVYTGHIILLLGLVLVFGGQFIRSTAMIQAGQSFNHIVQHRKRDSHSLVTTGIYATLRHPSYFGFFWWGLGTQLVLGNVVCLVAYAIVLWKFFSARVKHEEAYLVRFFGDDYVEYRKKVPTMMPFIG</sequence>
<keyword evidence="8 10" id="KW-1133">Transmembrane helix</keyword>
<comment type="subcellular location">
    <subcellularLocation>
        <location evidence="10">Endoplasmic reticulum membrane</location>
        <topology evidence="10">Multi-pass membrane protein</topology>
    </subcellularLocation>
    <subcellularLocation>
        <location evidence="1">Membrane</location>
        <topology evidence="1">Multi-pass membrane protein</topology>
    </subcellularLocation>
</comment>
<comment type="catalytic activity">
    <reaction evidence="10">
        <text>[protein]-C-terminal S-[(2E,6E)-farnesyl]-L-cysteine + S-adenosyl-L-methionine = [protein]-C-terminal S-[(2E,6E)-farnesyl]-L-cysteine methyl ester + S-adenosyl-L-homocysteine</text>
        <dbReference type="Rhea" id="RHEA:21672"/>
        <dbReference type="Rhea" id="RHEA-COMP:12125"/>
        <dbReference type="Rhea" id="RHEA-COMP:12126"/>
        <dbReference type="ChEBI" id="CHEBI:57856"/>
        <dbReference type="ChEBI" id="CHEBI:59789"/>
        <dbReference type="ChEBI" id="CHEBI:90510"/>
        <dbReference type="ChEBI" id="CHEBI:90511"/>
        <dbReference type="EC" id="2.1.1.100"/>
    </reaction>
</comment>
<dbReference type="EC" id="2.1.1.100" evidence="3 10"/>
<feature type="compositionally biased region" description="Pro residues" evidence="11">
    <location>
        <begin position="36"/>
        <end position="49"/>
    </location>
</feature>
<feature type="region of interest" description="Disordered" evidence="11">
    <location>
        <begin position="1"/>
        <end position="64"/>
    </location>
</feature>
<dbReference type="InterPro" id="IPR025770">
    <property type="entry name" value="PPMT_MeTrfase"/>
</dbReference>
<dbReference type="EMBL" id="QJNS01000081">
    <property type="protein sequence ID" value="RYO88825.1"/>
    <property type="molecule type" value="Genomic_DNA"/>
</dbReference>
<evidence type="ECO:0000256" key="2">
    <source>
        <dbReference type="ARBA" id="ARBA00009140"/>
    </source>
</evidence>
<dbReference type="PROSITE" id="PS51564">
    <property type="entry name" value="SAM_ICMT"/>
    <property type="match status" value="1"/>
</dbReference>
<keyword evidence="7 10" id="KW-0812">Transmembrane</keyword>
<reference evidence="12 13" key="1">
    <citation type="submission" date="2018-06" db="EMBL/GenBank/DDBJ databases">
        <title>Complete Genomes of Monosporascus.</title>
        <authorList>
            <person name="Robinson A.J."/>
            <person name="Natvig D.O."/>
        </authorList>
    </citation>
    <scope>NUCLEOTIDE SEQUENCE [LARGE SCALE GENOMIC DNA]</scope>
    <source>
        <strain evidence="12 13">CBS 609.92</strain>
    </source>
</reference>
<keyword evidence="6 10" id="KW-0949">S-adenosyl-L-methionine</keyword>
<keyword evidence="9 10" id="KW-0472">Membrane</keyword>
<accession>A0ABY0HAA9</accession>
<name>A0ABY0HAA9_9PEZI</name>
<feature type="compositionally biased region" description="Polar residues" evidence="11">
    <location>
        <begin position="16"/>
        <end position="32"/>
    </location>
</feature>
<evidence type="ECO:0000313" key="12">
    <source>
        <dbReference type="EMBL" id="RYO88825.1"/>
    </source>
</evidence>
<dbReference type="Proteomes" id="UP000294003">
    <property type="component" value="Unassembled WGS sequence"/>
</dbReference>
<feature type="transmembrane region" description="Helical" evidence="10">
    <location>
        <begin position="292"/>
        <end position="311"/>
    </location>
</feature>
<comment type="caution">
    <text evidence="12">The sequence shown here is derived from an EMBL/GenBank/DDBJ whole genome shotgun (WGS) entry which is preliminary data.</text>
</comment>
<protein>
    <recommendedName>
        <fullName evidence="3 10">Protein-S-isoprenylcysteine O-methyltransferase</fullName>
        <ecNumber evidence="3 10">2.1.1.100</ecNumber>
    </recommendedName>
</protein>